<dbReference type="AlphaFoldDB" id="A0A7X0SMB6"/>
<reference evidence="1 2" key="1">
    <citation type="submission" date="2020-08" db="EMBL/GenBank/DDBJ databases">
        <title>Cohnella phylogeny.</title>
        <authorList>
            <person name="Dunlap C."/>
        </authorList>
    </citation>
    <scope>NUCLEOTIDE SEQUENCE [LARGE SCALE GENOMIC DNA]</scope>
    <source>
        <strain evidence="1 2">CBP 2801</strain>
    </source>
</reference>
<comment type="caution">
    <text evidence="1">The sequence shown here is derived from an EMBL/GenBank/DDBJ whole genome shotgun (WGS) entry which is preliminary data.</text>
</comment>
<evidence type="ECO:0000313" key="2">
    <source>
        <dbReference type="Proteomes" id="UP000564644"/>
    </source>
</evidence>
<evidence type="ECO:0000313" key="1">
    <source>
        <dbReference type="EMBL" id="MBB6732632.1"/>
    </source>
</evidence>
<accession>A0A7X0SMB6</accession>
<gene>
    <name evidence="1" type="ORF">H7C18_17045</name>
</gene>
<name>A0A7X0SMB6_9BACL</name>
<sequence>MIVFDVIVDGSVKETIRPKTQKLREIHDFLNEQMKLLSRKYGYGVFVKRRMIY</sequence>
<dbReference type="Proteomes" id="UP000564644">
    <property type="component" value="Unassembled WGS sequence"/>
</dbReference>
<dbReference type="EMBL" id="JACJVO010000021">
    <property type="protein sequence ID" value="MBB6732632.1"/>
    <property type="molecule type" value="Genomic_DNA"/>
</dbReference>
<protein>
    <submittedName>
        <fullName evidence="1">Mechanosensitive ion channel protein MscL</fullName>
    </submittedName>
</protein>
<proteinExistence type="predicted"/>
<keyword evidence="2" id="KW-1185">Reference proteome</keyword>
<dbReference type="RefSeq" id="WP_185130297.1">
    <property type="nucleotide sequence ID" value="NZ_JACJVO010000021.1"/>
</dbReference>
<organism evidence="1 2">
    <name type="scientific">Cohnella zeiphila</name>
    <dbReference type="NCBI Taxonomy" id="2761120"/>
    <lineage>
        <taxon>Bacteria</taxon>
        <taxon>Bacillati</taxon>
        <taxon>Bacillota</taxon>
        <taxon>Bacilli</taxon>
        <taxon>Bacillales</taxon>
        <taxon>Paenibacillaceae</taxon>
        <taxon>Cohnella</taxon>
    </lineage>
</organism>